<organism evidence="1 2">
    <name type="scientific">Phytophthora aleatoria</name>
    <dbReference type="NCBI Taxonomy" id="2496075"/>
    <lineage>
        <taxon>Eukaryota</taxon>
        <taxon>Sar</taxon>
        <taxon>Stramenopiles</taxon>
        <taxon>Oomycota</taxon>
        <taxon>Peronosporomycetes</taxon>
        <taxon>Peronosporales</taxon>
        <taxon>Peronosporaceae</taxon>
        <taxon>Phytophthora</taxon>
    </lineage>
</organism>
<comment type="caution">
    <text evidence="1">The sequence shown here is derived from an EMBL/GenBank/DDBJ whole genome shotgun (WGS) entry which is preliminary data.</text>
</comment>
<keyword evidence="2" id="KW-1185">Reference proteome</keyword>
<proteinExistence type="predicted"/>
<dbReference type="AlphaFoldDB" id="A0A8J5IBK1"/>
<name>A0A8J5IBK1_9STRA</name>
<sequence length="74" mass="8528">MKSWNYHRRGFNHTADAHANAAMDTRTCPQLDPRQTFEVAGRWTRAISYTTGDVAHWIERNYDEKVSTSADNTV</sequence>
<evidence type="ECO:0000313" key="2">
    <source>
        <dbReference type="Proteomes" id="UP000709295"/>
    </source>
</evidence>
<dbReference type="Proteomes" id="UP000709295">
    <property type="component" value="Unassembled WGS sequence"/>
</dbReference>
<accession>A0A8J5IBK1</accession>
<gene>
    <name evidence="1" type="ORF">JG688_00012018</name>
</gene>
<evidence type="ECO:0000313" key="1">
    <source>
        <dbReference type="EMBL" id="KAG6955143.1"/>
    </source>
</evidence>
<dbReference type="EMBL" id="JAENGY010000891">
    <property type="protein sequence ID" value="KAG6955143.1"/>
    <property type="molecule type" value="Genomic_DNA"/>
</dbReference>
<protein>
    <submittedName>
        <fullName evidence="1">Uncharacterized protein</fullName>
    </submittedName>
</protein>
<reference evidence="1" key="1">
    <citation type="submission" date="2021-01" db="EMBL/GenBank/DDBJ databases">
        <title>Phytophthora aleatoria, a newly-described species from Pinus radiata is distinct from Phytophthora cactorum isolates based on comparative genomics.</title>
        <authorList>
            <person name="Mcdougal R."/>
            <person name="Panda P."/>
            <person name="Williams N."/>
            <person name="Studholme D.J."/>
        </authorList>
    </citation>
    <scope>NUCLEOTIDE SEQUENCE</scope>
    <source>
        <strain evidence="1">NZFS 4037</strain>
    </source>
</reference>